<feature type="transmembrane region" description="Helical" evidence="1">
    <location>
        <begin position="33"/>
        <end position="53"/>
    </location>
</feature>
<dbReference type="AlphaFoldDB" id="A0A0F8YMG4"/>
<feature type="transmembrane region" description="Helical" evidence="1">
    <location>
        <begin position="73"/>
        <end position="95"/>
    </location>
</feature>
<feature type="transmembrane region" description="Helical" evidence="1">
    <location>
        <begin position="6"/>
        <end position="26"/>
    </location>
</feature>
<keyword evidence="1" id="KW-1133">Transmembrane helix</keyword>
<keyword evidence="1" id="KW-0812">Transmembrane</keyword>
<comment type="caution">
    <text evidence="2">The sequence shown here is derived from an EMBL/GenBank/DDBJ whole genome shotgun (WGS) entry which is preliminary data.</text>
</comment>
<dbReference type="EMBL" id="LAZR01052595">
    <property type="protein sequence ID" value="KKK82603.1"/>
    <property type="molecule type" value="Genomic_DNA"/>
</dbReference>
<organism evidence="2">
    <name type="scientific">marine sediment metagenome</name>
    <dbReference type="NCBI Taxonomy" id="412755"/>
    <lineage>
        <taxon>unclassified sequences</taxon>
        <taxon>metagenomes</taxon>
        <taxon>ecological metagenomes</taxon>
    </lineage>
</organism>
<keyword evidence="1" id="KW-0472">Membrane</keyword>
<protein>
    <submittedName>
        <fullName evidence="2">Uncharacterized protein</fullName>
    </submittedName>
</protein>
<proteinExistence type="predicted"/>
<evidence type="ECO:0000313" key="2">
    <source>
        <dbReference type="EMBL" id="KKK82603.1"/>
    </source>
</evidence>
<gene>
    <name evidence="2" type="ORF">LCGC14_2801720</name>
</gene>
<reference evidence="2" key="1">
    <citation type="journal article" date="2015" name="Nature">
        <title>Complex archaea that bridge the gap between prokaryotes and eukaryotes.</title>
        <authorList>
            <person name="Spang A."/>
            <person name="Saw J.H."/>
            <person name="Jorgensen S.L."/>
            <person name="Zaremba-Niedzwiedzka K."/>
            <person name="Martijn J."/>
            <person name="Lind A.E."/>
            <person name="van Eijk R."/>
            <person name="Schleper C."/>
            <person name="Guy L."/>
            <person name="Ettema T.J."/>
        </authorList>
    </citation>
    <scope>NUCLEOTIDE SEQUENCE</scope>
</reference>
<accession>A0A0F8YMG4</accession>
<sequence length="98" mass="11252">MEGYEWILTFLGLCFVIASLIGEVIIENSNHNITFLYFAIGVLMIIISFILTNEKNTREKVNHTKREIDEIDIVLNIIKIGIISVTIIIIMRAIIFIK</sequence>
<name>A0A0F8YMG4_9ZZZZ</name>
<evidence type="ECO:0000256" key="1">
    <source>
        <dbReference type="SAM" id="Phobius"/>
    </source>
</evidence>